<reference evidence="1 2" key="1">
    <citation type="submission" date="2014-06" db="EMBL/GenBank/DDBJ databases">
        <authorList>
            <person name="Urmite Genomes Urmite Genomes"/>
        </authorList>
    </citation>
    <scope>NUCLEOTIDE SEQUENCE [LARGE SCALE GENOMIC DNA]</scope>
</reference>
<dbReference type="eggNOG" id="ENOG5031F6F">
    <property type="taxonomic scope" value="Bacteria"/>
</dbReference>
<dbReference type="RefSeq" id="WP_044011651.1">
    <property type="nucleotide sequence ID" value="NZ_CCVW01000003.1"/>
</dbReference>
<proteinExistence type="predicted"/>
<evidence type="ECO:0000313" key="2">
    <source>
        <dbReference type="Proteomes" id="UP000044071"/>
    </source>
</evidence>
<gene>
    <name evidence="1" type="ORF">BN59_02827</name>
</gene>
<sequence length="211" mass="23790">MIIVMSRASINQEAAQILANGAVIQNYPELDLEKNADEEITIIELKADGVLQTLLDPKLFANQLITAGLSQNVQRINFIVSDICMGHSMFKFAQEFCDSLKAKNITVSVQLAGDLNYLTFLSPPGLTEHNWQVYGIRIADYASDLNKMKFEPLPLSLGENSEKKTLSHDFLMTYDKKKLLWEGEDLVDWLTAEADRVITPADSGRYFHFRS</sequence>
<protein>
    <submittedName>
        <fullName evidence="1">Uncharacterized protein</fullName>
    </submittedName>
</protein>
<keyword evidence="2" id="KW-1185">Reference proteome</keyword>
<organism evidence="1 2">
    <name type="scientific">Legionella massiliensis</name>
    <dbReference type="NCBI Taxonomy" id="1034943"/>
    <lineage>
        <taxon>Bacteria</taxon>
        <taxon>Pseudomonadati</taxon>
        <taxon>Pseudomonadota</taxon>
        <taxon>Gammaproteobacteria</taxon>
        <taxon>Legionellales</taxon>
        <taxon>Legionellaceae</taxon>
        <taxon>Legionella</taxon>
    </lineage>
</organism>
<name>A0A078KZU3_9GAMM</name>
<accession>A0A078KZU3</accession>
<dbReference type="Proteomes" id="UP000044071">
    <property type="component" value="Unassembled WGS sequence"/>
</dbReference>
<dbReference type="OrthoDB" id="5652054at2"/>
<evidence type="ECO:0000313" key="1">
    <source>
        <dbReference type="EMBL" id="CDZ78517.1"/>
    </source>
</evidence>
<dbReference type="EMBL" id="CCSB01000003">
    <property type="protein sequence ID" value="CDZ78517.1"/>
    <property type="molecule type" value="Genomic_DNA"/>
</dbReference>
<dbReference type="AlphaFoldDB" id="A0A078KZU3"/>